<dbReference type="Gene3D" id="3.30.110.10">
    <property type="entry name" value="Translation initiation factor 3 (IF-3), C-terminal domain"/>
    <property type="match status" value="1"/>
</dbReference>
<gene>
    <name evidence="8" type="primary">infC</name>
    <name evidence="8" type="ORF">GZH47_12985</name>
</gene>
<dbReference type="InterPro" id="IPR036787">
    <property type="entry name" value="T_IF-3_N_sf"/>
</dbReference>
<feature type="domain" description="Translation initiation factor 3 C-terminal" evidence="6">
    <location>
        <begin position="81"/>
        <end position="158"/>
    </location>
</feature>
<proteinExistence type="inferred from homology"/>
<evidence type="ECO:0000256" key="4">
    <source>
        <dbReference type="NCBIfam" id="TIGR00168"/>
    </source>
</evidence>
<dbReference type="SUPFAM" id="SSF55200">
    <property type="entry name" value="Translation initiation factor IF3, C-terminal domain"/>
    <property type="match status" value="1"/>
</dbReference>
<keyword evidence="9" id="KW-1185">Reference proteome</keyword>
<feature type="region of interest" description="Disordered" evidence="5">
    <location>
        <begin position="61"/>
        <end position="83"/>
    </location>
</feature>
<dbReference type="GO" id="GO:0032790">
    <property type="term" value="P:ribosome disassembly"/>
    <property type="evidence" value="ECO:0007669"/>
    <property type="project" value="TreeGrafter"/>
</dbReference>
<keyword evidence="2 8" id="KW-0396">Initiation factor</keyword>
<evidence type="ECO:0000256" key="3">
    <source>
        <dbReference type="ARBA" id="ARBA00022917"/>
    </source>
</evidence>
<dbReference type="RefSeq" id="WP_162645222.1">
    <property type="nucleotide sequence ID" value="NZ_CP048286.1"/>
</dbReference>
<dbReference type="PANTHER" id="PTHR10938">
    <property type="entry name" value="TRANSLATION INITIATION FACTOR IF-3"/>
    <property type="match status" value="1"/>
</dbReference>
<dbReference type="InterPro" id="IPR019814">
    <property type="entry name" value="Translation_initiation_fac_3_N"/>
</dbReference>
<dbReference type="InterPro" id="IPR019815">
    <property type="entry name" value="Translation_initiation_fac_3_C"/>
</dbReference>
<evidence type="ECO:0000259" key="7">
    <source>
        <dbReference type="Pfam" id="PF05198"/>
    </source>
</evidence>
<dbReference type="GO" id="GO:0005737">
    <property type="term" value="C:cytoplasm"/>
    <property type="evidence" value="ECO:0007669"/>
    <property type="project" value="UniProtKB-ARBA"/>
</dbReference>
<dbReference type="SUPFAM" id="SSF54364">
    <property type="entry name" value="Translation initiation factor IF3, N-terminal domain"/>
    <property type="match status" value="1"/>
</dbReference>
<dbReference type="PANTHER" id="PTHR10938:SF0">
    <property type="entry name" value="TRANSLATION INITIATION FACTOR IF-3, MITOCHONDRIAL"/>
    <property type="match status" value="1"/>
</dbReference>
<dbReference type="NCBIfam" id="TIGR00168">
    <property type="entry name" value="infC"/>
    <property type="match status" value="1"/>
</dbReference>
<dbReference type="KEGG" id="prz:GZH47_12985"/>
<dbReference type="Gene3D" id="3.10.20.80">
    <property type="entry name" value="Translation initiation factor 3 (IF-3), N-terminal domain"/>
    <property type="match status" value="1"/>
</dbReference>
<evidence type="ECO:0000259" key="6">
    <source>
        <dbReference type="Pfam" id="PF00707"/>
    </source>
</evidence>
<dbReference type="Proteomes" id="UP000479114">
    <property type="component" value="Chromosome"/>
</dbReference>
<comment type="similarity">
    <text evidence="1">Belongs to the IF-3 family.</text>
</comment>
<accession>A0A6C0P8X9</accession>
<feature type="domain" description="Translation initiation factor 3 N-terminal" evidence="7">
    <location>
        <begin position="4"/>
        <end position="72"/>
    </location>
</feature>
<sequence length="165" mass="18375">MMIMDEQIKASEVWLTGLDGEDLGIVSREEALRMAREHKVSLVCTSLMSSPPPCRLISRSAAKQDMNAQKREEKRKEQPQKTKEIRLTPHIEEHDYDTKLRQIAKMLESGSAVELTVRVQGKGKESQQAKALLERLLADLKGKGTKETGIQVSGKGAAVKVLPIE</sequence>
<keyword evidence="3" id="KW-0648">Protein biosynthesis</keyword>
<dbReference type="Pfam" id="PF00707">
    <property type="entry name" value="IF3_C"/>
    <property type="match status" value="1"/>
</dbReference>
<dbReference type="GO" id="GO:0003743">
    <property type="term" value="F:translation initiation factor activity"/>
    <property type="evidence" value="ECO:0007669"/>
    <property type="project" value="UniProtKB-UniRule"/>
</dbReference>
<evidence type="ECO:0000256" key="2">
    <source>
        <dbReference type="ARBA" id="ARBA00022540"/>
    </source>
</evidence>
<feature type="compositionally biased region" description="Basic and acidic residues" evidence="5">
    <location>
        <begin position="68"/>
        <end position="83"/>
    </location>
</feature>
<dbReference type="EMBL" id="CP048286">
    <property type="protein sequence ID" value="QHW35070.1"/>
    <property type="molecule type" value="Genomic_DNA"/>
</dbReference>
<evidence type="ECO:0000256" key="1">
    <source>
        <dbReference type="ARBA" id="ARBA00005439"/>
    </source>
</evidence>
<dbReference type="AlphaFoldDB" id="A0A6C0P8X9"/>
<name>A0A6C0P8X9_9BACL</name>
<dbReference type="InterPro" id="IPR036788">
    <property type="entry name" value="T_IF-3_C_sf"/>
</dbReference>
<dbReference type="Pfam" id="PF05198">
    <property type="entry name" value="IF3_N"/>
    <property type="match status" value="1"/>
</dbReference>
<evidence type="ECO:0000313" key="9">
    <source>
        <dbReference type="Proteomes" id="UP000479114"/>
    </source>
</evidence>
<dbReference type="GO" id="GO:0043022">
    <property type="term" value="F:ribosome binding"/>
    <property type="evidence" value="ECO:0007669"/>
    <property type="project" value="TreeGrafter"/>
</dbReference>
<reference evidence="8 9" key="1">
    <citation type="submission" date="2020-02" db="EMBL/GenBank/DDBJ databases">
        <title>Paenibacillus sp. nov., isolated from rhizosphere soil of tomato.</title>
        <authorList>
            <person name="Weon H.-Y."/>
            <person name="Lee S.A."/>
        </authorList>
    </citation>
    <scope>NUCLEOTIDE SEQUENCE [LARGE SCALE GENOMIC DNA]</scope>
    <source>
        <strain evidence="8 9">14171R-81</strain>
    </source>
</reference>
<protein>
    <recommendedName>
        <fullName evidence="4">Translation initiation factor IF-3</fullName>
    </recommendedName>
</protein>
<dbReference type="InterPro" id="IPR001288">
    <property type="entry name" value="Translation_initiation_fac_3"/>
</dbReference>
<evidence type="ECO:0000256" key="5">
    <source>
        <dbReference type="SAM" id="MobiDB-lite"/>
    </source>
</evidence>
<evidence type="ECO:0000313" key="8">
    <source>
        <dbReference type="EMBL" id="QHW35070.1"/>
    </source>
</evidence>
<organism evidence="8 9">
    <name type="scientific">Paenibacillus rhizovicinus</name>
    <dbReference type="NCBI Taxonomy" id="2704463"/>
    <lineage>
        <taxon>Bacteria</taxon>
        <taxon>Bacillati</taxon>
        <taxon>Bacillota</taxon>
        <taxon>Bacilli</taxon>
        <taxon>Bacillales</taxon>
        <taxon>Paenibacillaceae</taxon>
        <taxon>Paenibacillus</taxon>
    </lineage>
</organism>